<dbReference type="PANTHER" id="PTHR24223:SF443">
    <property type="entry name" value="MULTIDRUG-RESISTANCE LIKE PROTEIN 1, ISOFORM I"/>
    <property type="match status" value="1"/>
</dbReference>
<evidence type="ECO:0000256" key="8">
    <source>
        <dbReference type="ARBA" id="ARBA00022989"/>
    </source>
</evidence>
<dbReference type="EMBL" id="OC921426">
    <property type="protein sequence ID" value="CAD7653390.1"/>
    <property type="molecule type" value="Genomic_DNA"/>
</dbReference>
<evidence type="ECO:0000256" key="1">
    <source>
        <dbReference type="ARBA" id="ARBA00004128"/>
    </source>
</evidence>
<feature type="domain" description="ABC transporter" evidence="13">
    <location>
        <begin position="273"/>
        <end position="497"/>
    </location>
</feature>
<dbReference type="Gene3D" id="3.40.50.300">
    <property type="entry name" value="P-loop containing nucleotide triphosphate hydrolases"/>
    <property type="match status" value="2"/>
</dbReference>
<comment type="similarity">
    <text evidence="2">Belongs to the ABC transporter superfamily. ABCC family. Conjugate transporter (TC 3.A.1.208) subfamily.</text>
</comment>
<feature type="transmembrane region" description="Helical" evidence="12">
    <location>
        <begin position="614"/>
        <end position="638"/>
    </location>
</feature>
<keyword evidence="5" id="KW-0677">Repeat</keyword>
<dbReference type="SUPFAM" id="SSF52540">
    <property type="entry name" value="P-loop containing nucleoside triphosphate hydrolases"/>
    <property type="match status" value="2"/>
</dbReference>
<accession>A0A7R9QP93</accession>
<dbReference type="Proteomes" id="UP000728032">
    <property type="component" value="Unassembled WGS sequence"/>
</dbReference>
<evidence type="ECO:0000256" key="6">
    <source>
        <dbReference type="ARBA" id="ARBA00022741"/>
    </source>
</evidence>
<feature type="transmembrane region" description="Helical" evidence="12">
    <location>
        <begin position="759"/>
        <end position="779"/>
    </location>
</feature>
<dbReference type="GO" id="GO:0005774">
    <property type="term" value="C:vacuolar membrane"/>
    <property type="evidence" value="ECO:0007669"/>
    <property type="project" value="UniProtKB-SubCell"/>
</dbReference>
<dbReference type="EC" id="7.6.2.3" evidence="10"/>
<dbReference type="SUPFAM" id="SSF90123">
    <property type="entry name" value="ABC transporter transmembrane region"/>
    <property type="match status" value="2"/>
</dbReference>
<keyword evidence="3" id="KW-0813">Transport</keyword>
<dbReference type="Gene3D" id="1.20.1560.10">
    <property type="entry name" value="ABC transporter type 1, transmembrane domain"/>
    <property type="match status" value="2"/>
</dbReference>
<protein>
    <recommendedName>
        <fullName evidence="10">ABC-type glutathione-S-conjugate transporter</fullName>
        <ecNumber evidence="10">7.6.2.3</ecNumber>
    </recommendedName>
</protein>
<dbReference type="InterPro" id="IPR050173">
    <property type="entry name" value="ABC_transporter_C-like"/>
</dbReference>
<feature type="non-terminal residue" evidence="15">
    <location>
        <position position="1"/>
    </location>
</feature>
<feature type="domain" description="ABC transmembrane type-1" evidence="14">
    <location>
        <begin position="4"/>
        <end position="244"/>
    </location>
</feature>
<keyword evidence="8 12" id="KW-1133">Transmembrane helix</keyword>
<sequence>MDLFATSAFKLISSVLTFVNPLVLDRLITFMSPSNDEPQWRGFFYASLMFITPLFESLLNSQYEYRVNLVAMKIRASLISTIYKKTLKLSSCGRKDFTCGEIVNLMSVDIQRILDFILIGNLIVSAPLQITIASILLWQQLGVATLAGLAFLIILVPFNGYMANIVRKYQVIQMEFKDHRVKLINEILNGIKVLKLYAWEKSFKDQVLKAREKEVNALNMGAIYQGLPLGFIPVLLSTGALCLVSLNRIDDFINAKEIDGNSITRDGNIKTPIVLNNTTFSWSKGLPPVLKDISLEVQHKNLVAIVGQVGAGKSSLLSAILGELEILNGKANIHGSIAYVPQEAWIQNKTLKQNILFVKEYNDKYYKQVLESCALLPDLSVLPDEDMTEIGEKGINLSGGQKQRVSLARAVYSNADIYLLDDPLSAVDTHVGKHLFDKTIGPNGLLKDKTRVLVTNCVSVLPKVDQIIVLKNGFVSESGTFEALIAKNGYFAEFVTEYLLEHSDTELENGDKTIVNQLRERLKPLIDKSIDESICQSISGSVVSRSESDRIRKRVSKQSSSLLSEKSFKDTKYEETVKQKPMIKTSGKLTETEKSAEGSVGLTVYRKYIHLIGLAFNTVIVVSFIISNVAQVLAGLWLSKWSDDSLDANKMNDTNLRHLRLGVYAGIGIIDAVFNLIANICVILGCIRAAKHLHNTMLDRVLRAPMLFYDTTPIGRVWNRFSRDMDVADVALVFSLRMTITSLFRTIVAFFMISLETPFILVAILPLAVVYHFIQKIYIPTSRQLKRIDSTTRSPIYSHFSETISGFTSIRAYGVSDQFIKESNRRVDDNHMCNYPSFTGTRWLAIRLEFLGYCIVFLSAIFAVVYRHELSPGIAGLAISNSLIITSVLTSFVKSATDLESNIVSVERCLEYTTTPTEAEWYNEITKPKPNWPESGEIKFNEYSTRYREGLDLVLKKITIEVKPKEKVGIVGRTGAGK</sequence>
<dbReference type="CDD" id="cd18595">
    <property type="entry name" value="ABC_6TM_MRP1_2_3_6_D1_like"/>
    <property type="match status" value="1"/>
</dbReference>
<dbReference type="InterPro" id="IPR011527">
    <property type="entry name" value="ABC1_TM_dom"/>
</dbReference>
<proteinExistence type="inferred from homology"/>
<evidence type="ECO:0000256" key="4">
    <source>
        <dbReference type="ARBA" id="ARBA00022692"/>
    </source>
</evidence>
<dbReference type="PROSITE" id="PS50893">
    <property type="entry name" value="ABC_TRANSPORTER_2"/>
    <property type="match status" value="1"/>
</dbReference>
<dbReference type="PROSITE" id="PS50929">
    <property type="entry name" value="ABC_TM1F"/>
    <property type="match status" value="2"/>
</dbReference>
<dbReference type="FunFam" id="1.20.1560.10:FF:000001">
    <property type="entry name" value="ATP-binding cassette subfamily C member 1"/>
    <property type="match status" value="1"/>
</dbReference>
<comment type="subcellular location">
    <subcellularLocation>
        <location evidence="1">Vacuole membrane</location>
        <topology evidence="1">Multi-pass membrane protein</topology>
    </subcellularLocation>
</comment>
<keyword evidence="9 12" id="KW-0472">Membrane</keyword>
<dbReference type="GO" id="GO:0005524">
    <property type="term" value="F:ATP binding"/>
    <property type="evidence" value="ECO:0007669"/>
    <property type="project" value="UniProtKB-KW"/>
</dbReference>
<evidence type="ECO:0000313" key="15">
    <source>
        <dbReference type="EMBL" id="CAD7653390.1"/>
    </source>
</evidence>
<dbReference type="CDD" id="cd03250">
    <property type="entry name" value="ABCC_MRP_domain1"/>
    <property type="match status" value="1"/>
</dbReference>
<dbReference type="InterPro" id="IPR036640">
    <property type="entry name" value="ABC1_TM_sf"/>
</dbReference>
<evidence type="ECO:0000256" key="11">
    <source>
        <dbReference type="ARBA" id="ARBA00047523"/>
    </source>
</evidence>
<dbReference type="FunFam" id="1.20.1560.10:FF:000006">
    <property type="entry name" value="ATP-binding cassette, sub-family C (CFTR/MRP), member 9"/>
    <property type="match status" value="1"/>
</dbReference>
<dbReference type="PROSITE" id="PS00211">
    <property type="entry name" value="ABC_TRANSPORTER_1"/>
    <property type="match status" value="1"/>
</dbReference>
<evidence type="ECO:0000259" key="13">
    <source>
        <dbReference type="PROSITE" id="PS50893"/>
    </source>
</evidence>
<dbReference type="GO" id="GO:0015431">
    <property type="term" value="F:ABC-type glutathione S-conjugate transporter activity"/>
    <property type="evidence" value="ECO:0007669"/>
    <property type="project" value="UniProtKB-EC"/>
</dbReference>
<evidence type="ECO:0000256" key="7">
    <source>
        <dbReference type="ARBA" id="ARBA00022840"/>
    </source>
</evidence>
<feature type="transmembrane region" description="Helical" evidence="12">
    <location>
        <begin position="116"/>
        <end position="138"/>
    </location>
</feature>
<evidence type="ECO:0000256" key="3">
    <source>
        <dbReference type="ARBA" id="ARBA00022448"/>
    </source>
</evidence>
<dbReference type="InterPro" id="IPR017871">
    <property type="entry name" value="ABC_transporter-like_CS"/>
</dbReference>
<dbReference type="InterPro" id="IPR003593">
    <property type="entry name" value="AAA+_ATPase"/>
</dbReference>
<dbReference type="PANTHER" id="PTHR24223">
    <property type="entry name" value="ATP-BINDING CASSETTE SUB-FAMILY C"/>
    <property type="match status" value="1"/>
</dbReference>
<feature type="domain" description="ABC transmembrane type-1" evidence="14">
    <location>
        <begin position="619"/>
        <end position="901"/>
    </location>
</feature>
<evidence type="ECO:0000259" key="14">
    <source>
        <dbReference type="PROSITE" id="PS50929"/>
    </source>
</evidence>
<feature type="transmembrane region" description="Helical" evidence="12">
    <location>
        <begin position="661"/>
        <end position="687"/>
    </location>
</feature>
<dbReference type="CDD" id="cd18603">
    <property type="entry name" value="ABC_6TM_MRP1_2_3_6_D2_like"/>
    <property type="match status" value="1"/>
</dbReference>
<feature type="transmembrane region" description="Helical" evidence="12">
    <location>
        <begin position="850"/>
        <end position="868"/>
    </location>
</feature>
<dbReference type="GO" id="GO:0016887">
    <property type="term" value="F:ATP hydrolysis activity"/>
    <property type="evidence" value="ECO:0007669"/>
    <property type="project" value="InterPro"/>
</dbReference>
<dbReference type="FunFam" id="3.40.50.300:FF:000293">
    <property type="entry name" value="ATP binding cassette subfamily C member 1"/>
    <property type="match status" value="1"/>
</dbReference>
<dbReference type="AlphaFoldDB" id="A0A7R9QP93"/>
<evidence type="ECO:0000313" key="16">
    <source>
        <dbReference type="Proteomes" id="UP000728032"/>
    </source>
</evidence>
<dbReference type="EMBL" id="CAJPVJ010006601">
    <property type="protein sequence ID" value="CAG2170577.1"/>
    <property type="molecule type" value="Genomic_DNA"/>
</dbReference>
<dbReference type="SMART" id="SM00382">
    <property type="entry name" value="AAA"/>
    <property type="match status" value="1"/>
</dbReference>
<reference evidence="15" key="1">
    <citation type="submission" date="2020-11" db="EMBL/GenBank/DDBJ databases">
        <authorList>
            <person name="Tran Van P."/>
        </authorList>
    </citation>
    <scope>NUCLEOTIDE SEQUENCE</scope>
</reference>
<comment type="catalytic activity">
    <reaction evidence="11">
        <text>leukotriene C4(in) + ATP + H2O = leukotriene C4(out) + ADP + phosphate + H(+)</text>
        <dbReference type="Rhea" id="RHEA:38963"/>
        <dbReference type="ChEBI" id="CHEBI:15377"/>
        <dbReference type="ChEBI" id="CHEBI:15378"/>
        <dbReference type="ChEBI" id="CHEBI:30616"/>
        <dbReference type="ChEBI" id="CHEBI:43474"/>
        <dbReference type="ChEBI" id="CHEBI:57973"/>
        <dbReference type="ChEBI" id="CHEBI:456216"/>
    </reaction>
    <physiologicalReaction direction="left-to-right" evidence="11">
        <dbReference type="Rhea" id="RHEA:38964"/>
    </physiologicalReaction>
</comment>
<gene>
    <name evidence="15" type="ORF">ONB1V03_LOCUS10044</name>
</gene>
<organism evidence="15">
    <name type="scientific">Oppiella nova</name>
    <dbReference type="NCBI Taxonomy" id="334625"/>
    <lineage>
        <taxon>Eukaryota</taxon>
        <taxon>Metazoa</taxon>
        <taxon>Ecdysozoa</taxon>
        <taxon>Arthropoda</taxon>
        <taxon>Chelicerata</taxon>
        <taxon>Arachnida</taxon>
        <taxon>Acari</taxon>
        <taxon>Acariformes</taxon>
        <taxon>Sarcoptiformes</taxon>
        <taxon>Oribatida</taxon>
        <taxon>Brachypylina</taxon>
        <taxon>Oppioidea</taxon>
        <taxon>Oppiidae</taxon>
        <taxon>Oppiella</taxon>
    </lineage>
</organism>
<keyword evidence="7" id="KW-0067">ATP-binding</keyword>
<dbReference type="Pfam" id="PF00005">
    <property type="entry name" value="ABC_tran"/>
    <property type="match status" value="1"/>
</dbReference>
<feature type="transmembrane region" description="Helical" evidence="12">
    <location>
        <begin position="874"/>
        <end position="893"/>
    </location>
</feature>
<keyword evidence="16" id="KW-1185">Reference proteome</keyword>
<evidence type="ECO:0000256" key="9">
    <source>
        <dbReference type="ARBA" id="ARBA00023136"/>
    </source>
</evidence>
<evidence type="ECO:0000256" key="10">
    <source>
        <dbReference type="ARBA" id="ARBA00024220"/>
    </source>
</evidence>
<keyword evidence="4 12" id="KW-0812">Transmembrane</keyword>
<dbReference type="InterPro" id="IPR027417">
    <property type="entry name" value="P-loop_NTPase"/>
</dbReference>
<dbReference type="Pfam" id="PF00664">
    <property type="entry name" value="ABC_membrane"/>
    <property type="match status" value="2"/>
</dbReference>
<dbReference type="OrthoDB" id="262778at2759"/>
<feature type="transmembrane region" description="Helical" evidence="12">
    <location>
        <begin position="144"/>
        <end position="166"/>
    </location>
</feature>
<evidence type="ECO:0000256" key="2">
    <source>
        <dbReference type="ARBA" id="ARBA00009726"/>
    </source>
</evidence>
<feature type="transmembrane region" description="Helical" evidence="12">
    <location>
        <begin position="730"/>
        <end position="753"/>
    </location>
</feature>
<evidence type="ECO:0000256" key="5">
    <source>
        <dbReference type="ARBA" id="ARBA00022737"/>
    </source>
</evidence>
<keyword evidence="6" id="KW-0547">Nucleotide-binding</keyword>
<dbReference type="InterPro" id="IPR003439">
    <property type="entry name" value="ABC_transporter-like_ATP-bd"/>
</dbReference>
<evidence type="ECO:0000256" key="12">
    <source>
        <dbReference type="SAM" id="Phobius"/>
    </source>
</evidence>
<name>A0A7R9QP93_9ACAR</name>